<dbReference type="AlphaFoldDB" id="A0A6H2A4M9"/>
<evidence type="ECO:0000313" key="1">
    <source>
        <dbReference type="EMBL" id="QJA54400.1"/>
    </source>
</evidence>
<organism evidence="1">
    <name type="scientific">viral metagenome</name>
    <dbReference type="NCBI Taxonomy" id="1070528"/>
    <lineage>
        <taxon>unclassified sequences</taxon>
        <taxon>metagenomes</taxon>
        <taxon>organismal metagenomes</taxon>
    </lineage>
</organism>
<dbReference type="EMBL" id="MT144503">
    <property type="protein sequence ID" value="QJA54400.1"/>
    <property type="molecule type" value="Genomic_DNA"/>
</dbReference>
<reference evidence="1" key="1">
    <citation type="submission" date="2020-03" db="EMBL/GenBank/DDBJ databases">
        <title>The deep terrestrial virosphere.</title>
        <authorList>
            <person name="Holmfeldt K."/>
            <person name="Nilsson E."/>
            <person name="Simone D."/>
            <person name="Lopez-Fernandez M."/>
            <person name="Wu X."/>
            <person name="de Brujin I."/>
            <person name="Lundin D."/>
            <person name="Andersson A."/>
            <person name="Bertilsson S."/>
            <person name="Dopson M."/>
        </authorList>
    </citation>
    <scope>NUCLEOTIDE SEQUENCE</scope>
    <source>
        <strain evidence="1">TM448A04708</strain>
    </source>
</reference>
<accession>A0A6H2A4M9</accession>
<name>A0A6H2A4M9_9ZZZZ</name>
<gene>
    <name evidence="1" type="ORF">TM448A04708_0006</name>
</gene>
<protein>
    <submittedName>
        <fullName evidence="1">Uncharacterized protein</fullName>
    </submittedName>
</protein>
<sequence length="241" mass="26664">MSRCDPKDLIPPQFKLLQATGGREAKTAGGRPGQFYHTLRGDVVDQINCCVVDIIKVRTKWGGEISDAPPECSSDDANSLLSRDSKDCRECLFRCDTPWSVEAQARRDLCTIGYVLLGVDIDQNDEPFVLRAHGVSVGAVRELLSALRFNRTLKGQYWQACVRLSSQEKHTKQGTVWALVARPSGLLPSDKIEELKDWIPELLGIPIAPALEAGNGGISLLPERVEKEELEEEAPGYTLDY</sequence>
<proteinExistence type="predicted"/>